<gene>
    <name evidence="1" type="ORF">RhiirC2_783392</name>
</gene>
<evidence type="ECO:0000313" key="1">
    <source>
        <dbReference type="EMBL" id="PKK67534.1"/>
    </source>
</evidence>
<proteinExistence type="predicted"/>
<dbReference type="EMBL" id="LLXL01000947">
    <property type="protein sequence ID" value="PKK67534.1"/>
    <property type="molecule type" value="Genomic_DNA"/>
</dbReference>
<dbReference type="Gene3D" id="1.25.40.10">
    <property type="entry name" value="Tetratricopeptide repeat domain"/>
    <property type="match status" value="1"/>
</dbReference>
<dbReference type="Proteomes" id="UP000233469">
    <property type="component" value="Unassembled WGS sequence"/>
</dbReference>
<comment type="caution">
    <text evidence="1">The sequence shown here is derived from an EMBL/GenBank/DDBJ whole genome shotgun (WGS) entry which is preliminary data.</text>
</comment>
<protein>
    <submittedName>
        <fullName evidence="1">Uncharacterized protein</fullName>
    </submittedName>
</protein>
<dbReference type="InterPro" id="IPR011990">
    <property type="entry name" value="TPR-like_helical_dom_sf"/>
</dbReference>
<dbReference type="OrthoDB" id="272077at2759"/>
<organism evidence="1 2">
    <name type="scientific">Rhizophagus irregularis</name>
    <dbReference type="NCBI Taxonomy" id="588596"/>
    <lineage>
        <taxon>Eukaryota</taxon>
        <taxon>Fungi</taxon>
        <taxon>Fungi incertae sedis</taxon>
        <taxon>Mucoromycota</taxon>
        <taxon>Glomeromycotina</taxon>
        <taxon>Glomeromycetes</taxon>
        <taxon>Glomerales</taxon>
        <taxon>Glomeraceae</taxon>
        <taxon>Rhizophagus</taxon>
    </lineage>
</organism>
<sequence length="82" mass="9379">MNSLTIWHEHGKGTGKDLEKPFICIKKAAENGNEVAMFKEGILNKLDEKRVNDLWNIAIDYRIAAKGRDMLNVDEIEKFSSE</sequence>
<name>A0A2I1EPW0_9GLOM</name>
<reference evidence="1 2" key="2">
    <citation type="submission" date="2017-10" db="EMBL/GenBank/DDBJ databases">
        <title>Extensive intraspecific genome diversity in a model arbuscular mycorrhizal fungus.</title>
        <authorList>
            <person name="Chen E.C.H."/>
            <person name="Morin E."/>
            <person name="Baudet D."/>
            <person name="Noel J."/>
            <person name="Ndikumana S."/>
            <person name="Charron P."/>
            <person name="St-Onge C."/>
            <person name="Giorgi J."/>
            <person name="Grigoriev I.V."/>
            <person name="Roux C."/>
            <person name="Martin F.M."/>
            <person name="Corradi N."/>
        </authorList>
    </citation>
    <scope>NUCLEOTIDE SEQUENCE [LARGE SCALE GENOMIC DNA]</scope>
    <source>
        <strain evidence="1 2">C2</strain>
    </source>
</reference>
<accession>A0A2I1EPW0</accession>
<evidence type="ECO:0000313" key="2">
    <source>
        <dbReference type="Proteomes" id="UP000233469"/>
    </source>
</evidence>
<dbReference type="VEuPathDB" id="FungiDB:RhiirFUN_024153"/>
<dbReference type="AlphaFoldDB" id="A0A2I1EPW0"/>
<reference evidence="1 2" key="1">
    <citation type="submission" date="2016-04" db="EMBL/GenBank/DDBJ databases">
        <title>Genome analyses suggest a sexual origin of heterokaryosis in a supposedly ancient asexual fungus.</title>
        <authorList>
            <person name="Ropars J."/>
            <person name="Sedzielewska K."/>
            <person name="Noel J."/>
            <person name="Charron P."/>
            <person name="Farinelli L."/>
            <person name="Marton T."/>
            <person name="Kruger M."/>
            <person name="Pelin A."/>
            <person name="Brachmann A."/>
            <person name="Corradi N."/>
        </authorList>
    </citation>
    <scope>NUCLEOTIDE SEQUENCE [LARGE SCALE GENOMIC DNA]</scope>
    <source>
        <strain evidence="1 2">C2</strain>
    </source>
</reference>